<dbReference type="GeneID" id="8230515"/>
<evidence type="ECO:0000256" key="8">
    <source>
        <dbReference type="ARBA" id="ARBA00023136"/>
    </source>
</evidence>
<dbReference type="InterPro" id="IPR027417">
    <property type="entry name" value="P-loop_NTPase"/>
</dbReference>
<dbReference type="OrthoDB" id="10019582at2759"/>
<dbReference type="InterPro" id="IPR007734">
    <property type="entry name" value="Heparan_SO4_2-O-STrfase"/>
</dbReference>
<evidence type="ECO:0000256" key="4">
    <source>
        <dbReference type="ARBA" id="ARBA00022692"/>
    </source>
</evidence>
<proteinExistence type="inferred from homology"/>
<keyword evidence="7" id="KW-0333">Golgi apparatus</keyword>
<evidence type="ECO:0000256" key="3">
    <source>
        <dbReference type="ARBA" id="ARBA00022679"/>
    </source>
</evidence>
<evidence type="ECO:0000313" key="13">
    <source>
        <dbReference type="Proteomes" id="UP000009046"/>
    </source>
</evidence>
<comment type="subcellular location">
    <subcellularLocation>
        <location evidence="1">Golgi apparatus membrane</location>
        <topology evidence="1">Single-pass type II membrane protein</topology>
    </subcellularLocation>
</comment>
<keyword evidence="9" id="KW-0325">Glycoprotein</keyword>
<gene>
    <name evidence="12" type="primary">8230515</name>
    <name evidence="11" type="ORF">Phum_PHUM454030</name>
</gene>
<dbReference type="EMBL" id="DS235792">
    <property type="protein sequence ID" value="EEB17124.1"/>
    <property type="molecule type" value="Genomic_DNA"/>
</dbReference>
<dbReference type="GO" id="GO:0000139">
    <property type="term" value="C:Golgi membrane"/>
    <property type="evidence" value="ECO:0007669"/>
    <property type="project" value="UniProtKB-SubCell"/>
</dbReference>
<dbReference type="STRING" id="121224.E0VUR8"/>
<comment type="similarity">
    <text evidence="2">Belongs to the sulfotransferase 3 family.</text>
</comment>
<dbReference type="EnsemblMetazoa" id="PHUM454030-RA">
    <property type="protein sequence ID" value="PHUM454030-PA"/>
    <property type="gene ID" value="PHUM454030"/>
</dbReference>
<reference evidence="11" key="2">
    <citation type="submission" date="2007-04" db="EMBL/GenBank/DDBJ databases">
        <title>The genome of the human body louse.</title>
        <authorList>
            <consortium name="The Human Body Louse Genome Consortium"/>
            <person name="Kirkness E."/>
            <person name="Walenz B."/>
            <person name="Hass B."/>
            <person name="Bruggner R."/>
            <person name="Strausberg R."/>
        </authorList>
    </citation>
    <scope>NUCLEOTIDE SEQUENCE</scope>
    <source>
        <strain evidence="11">USDA</strain>
    </source>
</reference>
<keyword evidence="5" id="KW-0735">Signal-anchor</keyword>
<dbReference type="HOGENOM" id="CLU_045310_2_0_1"/>
<evidence type="ECO:0000256" key="2">
    <source>
        <dbReference type="ARBA" id="ARBA00010569"/>
    </source>
</evidence>
<keyword evidence="6 10" id="KW-1133">Transmembrane helix</keyword>
<evidence type="ECO:0000256" key="5">
    <source>
        <dbReference type="ARBA" id="ARBA00022968"/>
    </source>
</evidence>
<name>E0VUR8_PEDHC</name>
<evidence type="ECO:0000256" key="9">
    <source>
        <dbReference type="ARBA" id="ARBA00023180"/>
    </source>
</evidence>
<dbReference type="EMBL" id="AAZO01005529">
    <property type="status" value="NOT_ANNOTATED_CDS"/>
    <property type="molecule type" value="Genomic_DNA"/>
</dbReference>
<reference evidence="12" key="3">
    <citation type="submission" date="2021-02" db="UniProtKB">
        <authorList>
            <consortium name="EnsemblMetazoa"/>
        </authorList>
    </citation>
    <scope>IDENTIFICATION</scope>
    <source>
        <strain evidence="12">USDA</strain>
    </source>
</reference>
<keyword evidence="8 10" id="KW-0472">Membrane</keyword>
<dbReference type="VEuPathDB" id="VectorBase:PHUM454030"/>
<dbReference type="PANTHER" id="PTHR12129:SF15">
    <property type="entry name" value="URONYL 2-SULFOTRANSFERASE"/>
    <property type="match status" value="1"/>
</dbReference>
<dbReference type="Pfam" id="PF03567">
    <property type="entry name" value="Sulfotransfer_2"/>
    <property type="match status" value="1"/>
</dbReference>
<dbReference type="PANTHER" id="PTHR12129">
    <property type="entry name" value="HEPARAN SULFATE 2-O-SULFOTRANSFERASE"/>
    <property type="match status" value="1"/>
</dbReference>
<dbReference type="SUPFAM" id="SSF52540">
    <property type="entry name" value="P-loop containing nucleoside triphosphate hydrolases"/>
    <property type="match status" value="1"/>
</dbReference>
<dbReference type="KEGG" id="phu:Phum_PHUM454030"/>
<evidence type="ECO:0000256" key="10">
    <source>
        <dbReference type="SAM" id="Phobius"/>
    </source>
</evidence>
<dbReference type="OMA" id="GRQGPTF"/>
<dbReference type="AlphaFoldDB" id="E0VUR8"/>
<dbReference type="eggNOG" id="KOG3922">
    <property type="taxonomic scope" value="Eukaryota"/>
</dbReference>
<dbReference type="Gene3D" id="3.40.50.300">
    <property type="entry name" value="P-loop containing nucleotide triphosphate hydrolases"/>
    <property type="match status" value="1"/>
</dbReference>
<keyword evidence="13" id="KW-1185">Reference proteome</keyword>
<protein>
    <submittedName>
        <fullName evidence="11 12">Uronyl 2-sulfotransferase, putative</fullName>
    </submittedName>
</protein>
<sequence length="377" mass="44357">MIVRKSLEKAWFSLLLIGFIFIGVFRIFEDPEKKFIRENGFTGKTTETTPSFSYTKEYYRVTKPLNLARNGTGFSDHVLFFNRVPKSGSEMLVLLLQWLQGPNGFRHVRLPGSEKRSLSVFEQEELVEQITNTEKAEAVPISFDRHVYFINFTKFDKQWPIYVNLIRDPVEKAISRFYYARVTPDIKNPDVRYALSKGLIPSSKSPDKKFENFEDCVMASDPECNFITGNNYDLAIPYFCGQEPKCRILNDEWALRKAKENVENYFPVVGILEELNMTLAVLESKLPMFFKGVQNVYFNELLEPHKNKNKWKPKPPPFNQFVRSHLKNQLNYEYDFYYWIKSRLKKQYENIIIINKKFKQKNFNSKTGNGNHSDRLC</sequence>
<dbReference type="Proteomes" id="UP000009046">
    <property type="component" value="Unassembled WGS sequence"/>
</dbReference>
<dbReference type="InterPro" id="IPR005331">
    <property type="entry name" value="Sulfotransferase"/>
</dbReference>
<evidence type="ECO:0000313" key="12">
    <source>
        <dbReference type="EnsemblMetazoa" id="PHUM454030-PA"/>
    </source>
</evidence>
<dbReference type="CTD" id="8230515"/>
<dbReference type="RefSeq" id="XP_002429862.1">
    <property type="nucleotide sequence ID" value="XM_002429817.1"/>
</dbReference>
<evidence type="ECO:0000256" key="6">
    <source>
        <dbReference type="ARBA" id="ARBA00022989"/>
    </source>
</evidence>
<accession>E0VUR8</accession>
<reference evidence="11" key="1">
    <citation type="submission" date="2007-04" db="EMBL/GenBank/DDBJ databases">
        <title>Annotation of Pediculus humanus corporis strain USDA.</title>
        <authorList>
            <person name="Kirkness E."/>
            <person name="Hannick L."/>
            <person name="Hass B."/>
            <person name="Bruggner R."/>
            <person name="Lawson D."/>
            <person name="Bidwell S."/>
            <person name="Joardar V."/>
            <person name="Caler E."/>
            <person name="Walenz B."/>
            <person name="Inman J."/>
            <person name="Schobel S."/>
            <person name="Galinsky K."/>
            <person name="Amedeo P."/>
            <person name="Strausberg R."/>
        </authorList>
    </citation>
    <scope>NUCLEOTIDE SEQUENCE</scope>
    <source>
        <strain evidence="11">USDA</strain>
    </source>
</reference>
<evidence type="ECO:0000256" key="7">
    <source>
        <dbReference type="ARBA" id="ARBA00023034"/>
    </source>
</evidence>
<dbReference type="InParanoid" id="E0VUR8"/>
<feature type="transmembrane region" description="Helical" evidence="10">
    <location>
        <begin position="12"/>
        <end position="28"/>
    </location>
</feature>
<dbReference type="GO" id="GO:0008146">
    <property type="term" value="F:sulfotransferase activity"/>
    <property type="evidence" value="ECO:0007669"/>
    <property type="project" value="InterPro"/>
</dbReference>
<keyword evidence="4 10" id="KW-0812">Transmembrane</keyword>
<evidence type="ECO:0000313" key="11">
    <source>
        <dbReference type="EMBL" id="EEB17124.1"/>
    </source>
</evidence>
<keyword evidence="3 11" id="KW-0808">Transferase</keyword>
<evidence type="ECO:0000256" key="1">
    <source>
        <dbReference type="ARBA" id="ARBA00004323"/>
    </source>
</evidence>
<organism>
    <name type="scientific">Pediculus humanus subsp. corporis</name>
    <name type="common">Body louse</name>
    <dbReference type="NCBI Taxonomy" id="121224"/>
    <lineage>
        <taxon>Eukaryota</taxon>
        <taxon>Metazoa</taxon>
        <taxon>Ecdysozoa</taxon>
        <taxon>Arthropoda</taxon>
        <taxon>Hexapoda</taxon>
        <taxon>Insecta</taxon>
        <taxon>Pterygota</taxon>
        <taxon>Neoptera</taxon>
        <taxon>Paraneoptera</taxon>
        <taxon>Psocodea</taxon>
        <taxon>Troctomorpha</taxon>
        <taxon>Phthiraptera</taxon>
        <taxon>Anoplura</taxon>
        <taxon>Pediculidae</taxon>
        <taxon>Pediculus</taxon>
    </lineage>
</organism>